<accession>A0A7S1KQU3</accession>
<reference evidence="3" key="1">
    <citation type="submission" date="2021-01" db="EMBL/GenBank/DDBJ databases">
        <authorList>
            <person name="Corre E."/>
            <person name="Pelletier E."/>
            <person name="Niang G."/>
            <person name="Scheremetjew M."/>
            <person name="Finn R."/>
            <person name="Kale V."/>
            <person name="Holt S."/>
            <person name="Cochrane G."/>
            <person name="Meng A."/>
            <person name="Brown T."/>
            <person name="Cohen L."/>
        </authorList>
    </citation>
    <scope>NUCLEOTIDE SEQUENCE</scope>
    <source>
        <strain evidence="3">WS</strain>
    </source>
</reference>
<feature type="coiled-coil region" evidence="1">
    <location>
        <begin position="392"/>
        <end position="431"/>
    </location>
</feature>
<feature type="compositionally biased region" description="Basic and acidic residues" evidence="2">
    <location>
        <begin position="841"/>
        <end position="853"/>
    </location>
</feature>
<feature type="compositionally biased region" description="Polar residues" evidence="2">
    <location>
        <begin position="615"/>
        <end position="632"/>
    </location>
</feature>
<feature type="compositionally biased region" description="Basic residues" evidence="2">
    <location>
        <begin position="676"/>
        <end position="685"/>
    </location>
</feature>
<feature type="compositionally biased region" description="Low complexity" evidence="2">
    <location>
        <begin position="894"/>
        <end position="906"/>
    </location>
</feature>
<organism evidence="3">
    <name type="scientific">Percolomonas cosmopolitus</name>
    <dbReference type="NCBI Taxonomy" id="63605"/>
    <lineage>
        <taxon>Eukaryota</taxon>
        <taxon>Discoba</taxon>
        <taxon>Heterolobosea</taxon>
        <taxon>Tetramitia</taxon>
        <taxon>Eutetramitia</taxon>
        <taxon>Percolomonadidae</taxon>
        <taxon>Percolomonas</taxon>
    </lineage>
</organism>
<evidence type="ECO:0000313" key="3">
    <source>
        <dbReference type="EMBL" id="CAD9082430.1"/>
    </source>
</evidence>
<proteinExistence type="predicted"/>
<gene>
    <name evidence="3" type="ORF">PCOS0759_LOCUS5670</name>
</gene>
<feature type="compositionally biased region" description="Polar residues" evidence="2">
    <location>
        <begin position="923"/>
        <end position="952"/>
    </location>
</feature>
<feature type="compositionally biased region" description="Polar residues" evidence="2">
    <location>
        <begin position="528"/>
        <end position="537"/>
    </location>
</feature>
<dbReference type="EMBL" id="HBGD01006796">
    <property type="protein sequence ID" value="CAD9082430.1"/>
    <property type="molecule type" value="Transcribed_RNA"/>
</dbReference>
<feature type="region of interest" description="Disordered" evidence="2">
    <location>
        <begin position="818"/>
        <end position="952"/>
    </location>
</feature>
<dbReference type="AlphaFoldDB" id="A0A7S1KQU3"/>
<feature type="compositionally biased region" description="Basic residues" evidence="2">
    <location>
        <begin position="539"/>
        <end position="551"/>
    </location>
</feature>
<feature type="compositionally biased region" description="Polar residues" evidence="2">
    <location>
        <begin position="854"/>
        <end position="874"/>
    </location>
</feature>
<keyword evidence="1" id="KW-0175">Coiled coil</keyword>
<feature type="region of interest" description="Disordered" evidence="2">
    <location>
        <begin position="1"/>
        <end position="98"/>
    </location>
</feature>
<feature type="compositionally biased region" description="Basic and acidic residues" evidence="2">
    <location>
        <begin position="472"/>
        <end position="481"/>
    </location>
</feature>
<feature type="region of interest" description="Disordered" evidence="2">
    <location>
        <begin position="1096"/>
        <end position="1237"/>
    </location>
</feature>
<name>A0A7S1KQU3_9EUKA</name>
<feature type="compositionally biased region" description="Pro residues" evidence="2">
    <location>
        <begin position="506"/>
        <end position="515"/>
    </location>
</feature>
<evidence type="ECO:0000256" key="1">
    <source>
        <dbReference type="SAM" id="Coils"/>
    </source>
</evidence>
<feature type="compositionally biased region" description="Acidic residues" evidence="2">
    <location>
        <begin position="714"/>
        <end position="726"/>
    </location>
</feature>
<feature type="compositionally biased region" description="Basic residues" evidence="2">
    <location>
        <begin position="697"/>
        <end position="711"/>
    </location>
</feature>
<sequence>MNLQDASIRSTNLGAKKSSYVKKRKQSVDTTTTDTAKRKRANQVTLLLGDSQHEPTSSSSSSLVSETTKHQSGDSQKSDTAVTHQTTESDPQSPFSELLSFNPHQYLSLLRGASSNAASASVMHSMALETLTSHIHSLQQSLSHLMAQSTHTIQETKLIRVHLKEKNDLLMRLMKQRRHDTQRTRTLRRLERDMCRRFFFEYMRDRAQDWSAEKLFLEMERDWQRREELAVNGNDSAFWRDFLDEGDSQGSSHSEGKSNDSMSKTGETLASAVAAGGGAASSSSVDTAVSTISPSKSSSTTSVLDNFEQETLDMMREGMILQHGQIKKYLESMKQEWFLEKDTTKDESEPTKEAQVLSQVQETIQNAKNDTQQVAEPFLTDDTLVMLIGEQTAEAIIKREEQEAALEALRRKAAEVEKAQLETTAAAETQAPQKMTVDGIQTNFDSQSEQEDNIAHESHPLNTATETETETETSHSEKEPLNDDIIVDTSKKTGSSGVIRYIGGSPIPPHTPDAPSPTAFLEEDNDNGQDSMGTDRTQYTRKRADPRRRSFKPITNEFKESKLQKMQSTSALPSTTTSKVRKRSHSSSINVDKADQAASLSGTSDSETPRHHSQRASSLSRLAQKNALQKMQTTEERPSSPLTQENSRRSISSPSTTPTTPSVFITETMTTSMSPPRKKKPRSRRGSTNAAKEIQRMRKRKALEMRKRRKNLQTEEEEEEDSYLTDEEIRISNPGTLERQSSLGPVKDFEAKLKEGQTIMQINIEDNEDEEKGVPMEHILHGKEIDALSTSELDMLRQTLSPTERFFPRDNIRAKLKPSQREFALSPDVVDPVTPEDDHDGSERGSEKSKKSSIDCSSPASIHQMSEHSSPGQERSSEEQDAEEDNANFLNDHPSSSKAFSPAKKISPVKRALGSQIGVRTFDASTQSRPAQRPITSNKSVHTSPSDQRVTAPSTKVVTIIQQKKESNKRYLVEINDLRESLTLKDKEIAHLKRILKDIENQRSDELENTLRRALHEERRYLSTEKRQKEEYPTARIPFTAVDNLDDLSLEIVDQEEAREKLEIQPPLDLPPLNFTQEMRGHNSLFPSTQMNRQFLRSAQSSRSARPRIPTKFDNTELMDNFPPPSSHMEGAPPKRRFSAVPPPIPTRVAISARRSSSQACTTFTSKQGNTALYSPRPQHSSRTHQSPRKSADPSTGQRPSTAAVTTGRRGSGSTRRKKLKSSQGTRRSSSRVRDSK</sequence>
<feature type="compositionally biased region" description="Polar residues" evidence="2">
    <location>
        <begin position="640"/>
        <end position="651"/>
    </location>
</feature>
<feature type="compositionally biased region" description="Polar residues" evidence="2">
    <location>
        <begin position="1154"/>
        <end position="1179"/>
    </location>
</feature>
<evidence type="ECO:0000256" key="2">
    <source>
        <dbReference type="SAM" id="MobiDB-lite"/>
    </source>
</evidence>
<feature type="compositionally biased region" description="Low complexity" evidence="2">
    <location>
        <begin position="1097"/>
        <end position="1108"/>
    </location>
</feature>
<feature type="compositionally biased region" description="Polar residues" evidence="2">
    <location>
        <begin position="564"/>
        <end position="578"/>
    </location>
</feature>
<feature type="compositionally biased region" description="Polar residues" evidence="2">
    <location>
        <begin position="1"/>
        <end position="13"/>
    </location>
</feature>
<feature type="compositionally biased region" description="Low complexity" evidence="2">
    <location>
        <begin position="652"/>
        <end position="662"/>
    </location>
</feature>
<feature type="region of interest" description="Disordered" evidence="2">
    <location>
        <begin position="278"/>
        <end position="303"/>
    </location>
</feature>
<feature type="compositionally biased region" description="Polar residues" evidence="2">
    <location>
        <begin position="733"/>
        <end position="743"/>
    </location>
</feature>
<feature type="compositionally biased region" description="Low complexity" evidence="2">
    <location>
        <begin position="278"/>
        <end position="302"/>
    </location>
</feature>
<protein>
    <submittedName>
        <fullName evidence="3">Uncharacterized protein</fullName>
    </submittedName>
</protein>
<feature type="compositionally biased region" description="Polar residues" evidence="2">
    <location>
        <begin position="1193"/>
        <end position="1205"/>
    </location>
</feature>
<feature type="region of interest" description="Disordered" evidence="2">
    <location>
        <begin position="446"/>
        <end position="744"/>
    </location>
</feature>
<feature type="coiled-coil region" evidence="1">
    <location>
        <begin position="961"/>
        <end position="1017"/>
    </location>
</feature>
<feature type="compositionally biased region" description="Polar residues" evidence="2">
    <location>
        <begin position="73"/>
        <end position="95"/>
    </location>
</feature>